<evidence type="ECO:0000256" key="6">
    <source>
        <dbReference type="SAM" id="Phobius"/>
    </source>
</evidence>
<feature type="transmembrane region" description="Helical" evidence="6">
    <location>
        <begin position="126"/>
        <end position="149"/>
    </location>
</feature>
<dbReference type="InterPro" id="IPR001123">
    <property type="entry name" value="LeuE-type"/>
</dbReference>
<dbReference type="EMBL" id="JAVDPY010000005">
    <property type="protein sequence ID" value="MDR6334715.1"/>
    <property type="molecule type" value="Genomic_DNA"/>
</dbReference>
<comment type="caution">
    <text evidence="7">The sequence shown here is derived from an EMBL/GenBank/DDBJ whole genome shotgun (WGS) entry which is preliminary data.</text>
</comment>
<protein>
    <submittedName>
        <fullName evidence="7">Threonine transporter RhtB</fullName>
    </submittedName>
    <submittedName>
        <fullName evidence="8">Threonine/homoserine/homoserine lactone efflux protein</fullName>
    </submittedName>
</protein>
<dbReference type="GeneID" id="95763725"/>
<evidence type="ECO:0000313" key="10">
    <source>
        <dbReference type="Proteomes" id="UP001245370"/>
    </source>
</evidence>
<name>A0A9W6FK07_XANFL</name>
<dbReference type="AlphaFoldDB" id="A0A9W6FK07"/>
<evidence type="ECO:0000256" key="2">
    <source>
        <dbReference type="ARBA" id="ARBA00022475"/>
    </source>
</evidence>
<evidence type="ECO:0000313" key="8">
    <source>
        <dbReference type="EMBL" id="MDR6334715.1"/>
    </source>
</evidence>
<keyword evidence="10" id="KW-1185">Reference proteome</keyword>
<evidence type="ECO:0000256" key="1">
    <source>
        <dbReference type="ARBA" id="ARBA00004651"/>
    </source>
</evidence>
<dbReference type="Proteomes" id="UP001144397">
    <property type="component" value="Unassembled WGS sequence"/>
</dbReference>
<dbReference type="GO" id="GO:0033228">
    <property type="term" value="P:cysteine export across plasma membrane"/>
    <property type="evidence" value="ECO:0007669"/>
    <property type="project" value="TreeGrafter"/>
</dbReference>
<gene>
    <name evidence="8" type="ORF">GGQ86_003197</name>
    <name evidence="7" type="ORF">XFLAVUS301_29380</name>
</gene>
<keyword evidence="3 6" id="KW-0812">Transmembrane</keyword>
<reference evidence="7" key="1">
    <citation type="submission" date="2022-12" db="EMBL/GenBank/DDBJ databases">
        <title>Reference genome sequencing for broad-spectrum identification of bacterial and archaeal isolates by mass spectrometry.</title>
        <authorList>
            <person name="Sekiguchi Y."/>
            <person name="Tourlousse D.M."/>
        </authorList>
    </citation>
    <scope>NUCLEOTIDE SEQUENCE</scope>
    <source>
        <strain evidence="7">301</strain>
    </source>
</reference>
<dbReference type="GO" id="GO:0005886">
    <property type="term" value="C:plasma membrane"/>
    <property type="evidence" value="ECO:0007669"/>
    <property type="project" value="UniProtKB-SubCell"/>
</dbReference>
<keyword evidence="5 6" id="KW-0472">Membrane</keyword>
<dbReference type="GO" id="GO:0015171">
    <property type="term" value="F:amino acid transmembrane transporter activity"/>
    <property type="evidence" value="ECO:0007669"/>
    <property type="project" value="TreeGrafter"/>
</dbReference>
<dbReference type="PANTHER" id="PTHR30086">
    <property type="entry name" value="ARGININE EXPORTER PROTEIN ARGO"/>
    <property type="match status" value="1"/>
</dbReference>
<accession>A0A9W6FK07</accession>
<feature type="transmembrane region" description="Helical" evidence="6">
    <location>
        <begin position="161"/>
        <end position="182"/>
    </location>
</feature>
<evidence type="ECO:0000313" key="9">
    <source>
        <dbReference type="Proteomes" id="UP001144397"/>
    </source>
</evidence>
<sequence length="215" mass="22053">MGATPAEIDAAGTGRQKRFRNGMFSPMGTAAFLFAIWGLLLTPGPTNTLLALSGASVGLGRSLRLMPAELAAYLLVTVPLATAGADFLAGAPLAAVAVRLAAAGWIAYLAMRLWRLPAPGQAAGEVTLARVFTTTLLNPKALIIGLTLLPRGSEPDFLPHLALFAGSVLAVATIWAGGGALLKRGDGAPRLLYRRAAACWLAFLAAALVGAAIRA</sequence>
<dbReference type="RefSeq" id="WP_281808134.1">
    <property type="nucleotide sequence ID" value="NZ_BSDO01000004.1"/>
</dbReference>
<evidence type="ECO:0000313" key="7">
    <source>
        <dbReference type="EMBL" id="GLI23264.1"/>
    </source>
</evidence>
<comment type="subcellular location">
    <subcellularLocation>
        <location evidence="1">Cell membrane</location>
        <topology evidence="1">Multi-pass membrane protein</topology>
    </subcellularLocation>
</comment>
<evidence type="ECO:0000256" key="5">
    <source>
        <dbReference type="ARBA" id="ARBA00023136"/>
    </source>
</evidence>
<feature type="transmembrane region" description="Helical" evidence="6">
    <location>
        <begin position="23"/>
        <end position="40"/>
    </location>
</feature>
<proteinExistence type="predicted"/>
<evidence type="ECO:0000256" key="4">
    <source>
        <dbReference type="ARBA" id="ARBA00022989"/>
    </source>
</evidence>
<dbReference type="Proteomes" id="UP001245370">
    <property type="component" value="Unassembled WGS sequence"/>
</dbReference>
<dbReference type="PANTHER" id="PTHR30086:SF20">
    <property type="entry name" value="ARGININE EXPORTER PROTEIN ARGO-RELATED"/>
    <property type="match status" value="1"/>
</dbReference>
<reference evidence="8 10" key="2">
    <citation type="submission" date="2023-07" db="EMBL/GenBank/DDBJ databases">
        <title>Genomic Encyclopedia of Type Strains, Phase IV (KMG-IV): sequencing the most valuable type-strain genomes for metagenomic binning, comparative biology and taxonomic classification.</title>
        <authorList>
            <person name="Goeker M."/>
        </authorList>
    </citation>
    <scope>NUCLEOTIDE SEQUENCE [LARGE SCALE GENOMIC DNA]</scope>
    <source>
        <strain evidence="8 10">DSM 338</strain>
    </source>
</reference>
<keyword evidence="4 6" id="KW-1133">Transmembrane helix</keyword>
<evidence type="ECO:0000256" key="3">
    <source>
        <dbReference type="ARBA" id="ARBA00022692"/>
    </source>
</evidence>
<dbReference type="EMBL" id="BSDO01000004">
    <property type="protein sequence ID" value="GLI23264.1"/>
    <property type="molecule type" value="Genomic_DNA"/>
</dbReference>
<feature type="transmembrane region" description="Helical" evidence="6">
    <location>
        <begin position="96"/>
        <end position="114"/>
    </location>
</feature>
<keyword evidence="2" id="KW-1003">Cell membrane</keyword>
<organism evidence="7 9">
    <name type="scientific">Xanthobacter flavus</name>
    <dbReference type="NCBI Taxonomy" id="281"/>
    <lineage>
        <taxon>Bacteria</taxon>
        <taxon>Pseudomonadati</taxon>
        <taxon>Pseudomonadota</taxon>
        <taxon>Alphaproteobacteria</taxon>
        <taxon>Hyphomicrobiales</taxon>
        <taxon>Xanthobacteraceae</taxon>
        <taxon>Xanthobacter</taxon>
    </lineage>
</organism>
<feature type="transmembrane region" description="Helical" evidence="6">
    <location>
        <begin position="194"/>
        <end position="213"/>
    </location>
</feature>